<sequence>MRRSIQQYQSTNLSHIEQADPHTLISLIMQHILGNLAGAKGAIDRKEIENKNKMLGKVIGLIGELQDSLDMEKGGEISTNLYSLYAYMISQVTQANIKNDVSLLTEVISLISEIKSGWDGIPQDIRQQYNR</sequence>
<dbReference type="PANTHER" id="PTHR34773">
    <property type="entry name" value="FLAGELLAR SECRETION CHAPERONE FLIS"/>
    <property type="match status" value="1"/>
</dbReference>
<dbReference type="SUPFAM" id="SSF101116">
    <property type="entry name" value="Flagellar export chaperone FliS"/>
    <property type="match status" value="1"/>
</dbReference>
<keyword evidence="8" id="KW-1185">Reference proteome</keyword>
<dbReference type="PIRSF" id="PIRSF039090">
    <property type="entry name" value="Flis"/>
    <property type="match status" value="1"/>
</dbReference>
<comment type="caution">
    <text evidence="7">The sequence shown here is derived from an EMBL/GenBank/DDBJ whole genome shotgun (WGS) entry which is preliminary data.</text>
</comment>
<comment type="similarity">
    <text evidence="2 6">Belongs to the FliS family.</text>
</comment>
<reference evidence="8" key="1">
    <citation type="journal article" date="2019" name="Int. J. Syst. Evol. Microbiol.">
        <title>The Global Catalogue of Microorganisms (GCM) 10K type strain sequencing project: providing services to taxonomists for standard genome sequencing and annotation.</title>
        <authorList>
            <consortium name="The Broad Institute Genomics Platform"/>
            <consortium name="The Broad Institute Genome Sequencing Center for Infectious Disease"/>
            <person name="Wu L."/>
            <person name="Ma J."/>
        </authorList>
    </citation>
    <scope>NUCLEOTIDE SEQUENCE [LARGE SCALE GENOMIC DNA]</scope>
    <source>
        <strain evidence="8">NBRC 103166</strain>
    </source>
</reference>
<evidence type="ECO:0000256" key="1">
    <source>
        <dbReference type="ARBA" id="ARBA00004514"/>
    </source>
</evidence>
<dbReference type="Proteomes" id="UP001157353">
    <property type="component" value="Unassembled WGS sequence"/>
</dbReference>
<dbReference type="PANTHER" id="PTHR34773:SF1">
    <property type="entry name" value="FLAGELLAR SECRETION CHAPERONE FLIS"/>
    <property type="match status" value="1"/>
</dbReference>
<evidence type="ECO:0000256" key="4">
    <source>
        <dbReference type="ARBA" id="ARBA00022795"/>
    </source>
</evidence>
<organism evidence="7 8">
    <name type="scientific">Psychromonas marina</name>
    <dbReference type="NCBI Taxonomy" id="88364"/>
    <lineage>
        <taxon>Bacteria</taxon>
        <taxon>Pseudomonadati</taxon>
        <taxon>Pseudomonadota</taxon>
        <taxon>Gammaproteobacteria</taxon>
        <taxon>Alteromonadales</taxon>
        <taxon>Psychromonadaceae</taxon>
        <taxon>Psychromonas</taxon>
    </lineage>
</organism>
<evidence type="ECO:0000313" key="7">
    <source>
        <dbReference type="EMBL" id="GLS89415.1"/>
    </source>
</evidence>
<dbReference type="InterPro" id="IPR036584">
    <property type="entry name" value="FliS_sf"/>
</dbReference>
<name>A0ABQ6DWP6_9GAMM</name>
<dbReference type="CDD" id="cd16098">
    <property type="entry name" value="FliS"/>
    <property type="match status" value="1"/>
</dbReference>
<evidence type="ECO:0000256" key="2">
    <source>
        <dbReference type="ARBA" id="ARBA00008787"/>
    </source>
</evidence>
<dbReference type="NCBIfam" id="TIGR00208">
    <property type="entry name" value="fliS"/>
    <property type="match status" value="1"/>
</dbReference>
<dbReference type="EMBL" id="BSPQ01000001">
    <property type="protein sequence ID" value="GLS89415.1"/>
    <property type="molecule type" value="Genomic_DNA"/>
</dbReference>
<dbReference type="Pfam" id="PF02561">
    <property type="entry name" value="FliS"/>
    <property type="match status" value="1"/>
</dbReference>
<evidence type="ECO:0000313" key="8">
    <source>
        <dbReference type="Proteomes" id="UP001157353"/>
    </source>
</evidence>
<keyword evidence="5" id="KW-0143">Chaperone</keyword>
<keyword evidence="7" id="KW-0282">Flagellum</keyword>
<evidence type="ECO:0000256" key="5">
    <source>
        <dbReference type="ARBA" id="ARBA00023186"/>
    </source>
</evidence>
<evidence type="ECO:0000256" key="6">
    <source>
        <dbReference type="PIRNR" id="PIRNR039090"/>
    </source>
</evidence>
<keyword evidence="7" id="KW-0966">Cell projection</keyword>
<keyword evidence="7" id="KW-0969">Cilium</keyword>
<proteinExistence type="inferred from homology"/>
<keyword evidence="3 6" id="KW-0963">Cytoplasm</keyword>
<keyword evidence="4 6" id="KW-1005">Bacterial flagellum biogenesis</keyword>
<evidence type="ECO:0000256" key="3">
    <source>
        <dbReference type="ARBA" id="ARBA00022490"/>
    </source>
</evidence>
<accession>A0ABQ6DWP6</accession>
<gene>
    <name evidence="7" type="primary">fliS</name>
    <name evidence="7" type="ORF">GCM10007916_04820</name>
</gene>
<dbReference type="InterPro" id="IPR003713">
    <property type="entry name" value="FliS"/>
</dbReference>
<comment type="subcellular location">
    <subcellularLocation>
        <location evidence="1 6">Cytoplasm</location>
        <location evidence="1 6">Cytosol</location>
    </subcellularLocation>
</comment>
<dbReference type="Gene3D" id="1.20.120.340">
    <property type="entry name" value="Flagellar protein FliS"/>
    <property type="match status" value="1"/>
</dbReference>
<dbReference type="RefSeq" id="WP_284202533.1">
    <property type="nucleotide sequence ID" value="NZ_BSPQ01000001.1"/>
</dbReference>
<protein>
    <recommendedName>
        <fullName evidence="6">Flagellar secretion chaperone FliS</fullName>
    </recommendedName>
</protein>